<reference evidence="1 2" key="2">
    <citation type="submission" date="2013-04" db="EMBL/GenBank/DDBJ databases">
        <authorList>
            <person name="Fiebig A."/>
            <person name="Pradella S."/>
            <person name="Wagner-Doebler I."/>
        </authorList>
    </citation>
    <scope>NUCLEOTIDE SEQUENCE [LARGE SCALE GENOMIC DNA]</scope>
    <source>
        <strain evidence="2">DSM 17067 / NCIMB 14079 / DFL-11</strain>
    </source>
</reference>
<proteinExistence type="predicted"/>
<evidence type="ECO:0000313" key="2">
    <source>
        <dbReference type="Proteomes" id="UP000004703"/>
    </source>
</evidence>
<organism evidence="1 2">
    <name type="scientific">Roseibium alexandrii (strain DSM 17067 / NCIMB 14079 / DFL-11)</name>
    <name type="common">Labrenzia alexandrii</name>
    <dbReference type="NCBI Taxonomy" id="244592"/>
    <lineage>
        <taxon>Bacteria</taxon>
        <taxon>Pseudomonadati</taxon>
        <taxon>Pseudomonadota</taxon>
        <taxon>Alphaproteobacteria</taxon>
        <taxon>Hyphomicrobiales</taxon>
        <taxon>Stappiaceae</taxon>
        <taxon>Roseibium</taxon>
    </lineage>
</organism>
<gene>
    <name evidence="1" type="ORF">SADFL11_00010170</name>
</gene>
<evidence type="ECO:0000313" key="1">
    <source>
        <dbReference type="EMBL" id="RMX61771.1"/>
    </source>
</evidence>
<dbReference type="EMBL" id="ACCU02000004">
    <property type="protein sequence ID" value="RMX61771.1"/>
    <property type="molecule type" value="Genomic_DNA"/>
</dbReference>
<sequence length="200" mass="22813">MKVRRGDPPHIFHFVRIGRHDELTAIHMRTKERDAFVLFQALADAGFIFNGLMPRQRQRETELIHQPALCAGFNALIPMGMTAARVRPLTATMILTGSPFLNEQMIAVEYKDRHGQMQHAIYMGLQFLDRIKRSIRCDSRNYQGLVHWCTGSLPLLCFKQCLFAVALIRPPLLPKHIVTIGSTTPLTDAGYRLRYEVVSV</sequence>
<protein>
    <submittedName>
        <fullName evidence="1">Uncharacterized protein</fullName>
    </submittedName>
</protein>
<comment type="caution">
    <text evidence="1">The sequence shown here is derived from an EMBL/GenBank/DDBJ whole genome shotgun (WGS) entry which is preliminary data.</text>
</comment>
<reference evidence="1 2" key="1">
    <citation type="submission" date="2008-01" db="EMBL/GenBank/DDBJ databases">
        <authorList>
            <person name="Wagner-Dobler I."/>
            <person name="Ferriera S."/>
            <person name="Johnson J."/>
            <person name="Kravitz S."/>
            <person name="Beeson K."/>
            <person name="Sutton G."/>
            <person name="Rogers Y.-H."/>
            <person name="Friedman R."/>
            <person name="Frazier M."/>
            <person name="Venter J.C."/>
        </authorList>
    </citation>
    <scope>NUCLEOTIDE SEQUENCE [LARGE SCALE GENOMIC DNA]</scope>
    <source>
        <strain evidence="2">DSM 17067 / NCIMB 14079 / DFL-11</strain>
    </source>
</reference>
<accession>A0A5E8UXD2</accession>
<name>A0A5E8UXD2_ROSAD</name>
<dbReference type="Proteomes" id="UP000004703">
    <property type="component" value="Chromosome"/>
</dbReference>
<dbReference type="AlphaFoldDB" id="A0A5E8UXD2"/>